<reference evidence="1" key="2">
    <citation type="journal article" date="2021" name="Genome Biol. Evol.">
        <title>Developing a high-quality reference genome for a parasitic bivalve with doubly uniparental inheritance (Bivalvia: Unionida).</title>
        <authorList>
            <person name="Smith C.H."/>
        </authorList>
    </citation>
    <scope>NUCLEOTIDE SEQUENCE</scope>
    <source>
        <strain evidence="1">CHS0354</strain>
        <tissue evidence="1">Mantle</tissue>
    </source>
</reference>
<keyword evidence="2" id="KW-1185">Reference proteome</keyword>
<evidence type="ECO:0000313" key="2">
    <source>
        <dbReference type="Proteomes" id="UP001195483"/>
    </source>
</evidence>
<dbReference type="Proteomes" id="UP001195483">
    <property type="component" value="Unassembled WGS sequence"/>
</dbReference>
<dbReference type="EMBL" id="JAEAOA010001284">
    <property type="protein sequence ID" value="KAK3588338.1"/>
    <property type="molecule type" value="Genomic_DNA"/>
</dbReference>
<sequence>MLSSYALTKPYANDNKRCNFVSIDKITGSTECIAGSILSWGPDYTDSSTPLCVLHHAIYGDWYTLDSCGR</sequence>
<gene>
    <name evidence="1" type="ORF">CHS0354_020964</name>
</gene>
<name>A0AAE0SB45_9BIVA</name>
<evidence type="ECO:0000313" key="1">
    <source>
        <dbReference type="EMBL" id="KAK3588338.1"/>
    </source>
</evidence>
<reference evidence="1" key="1">
    <citation type="journal article" date="2021" name="Genome Biol. Evol.">
        <title>A High-Quality Reference Genome for a Parasitic Bivalve with Doubly Uniparental Inheritance (Bivalvia: Unionida).</title>
        <authorList>
            <person name="Smith C.H."/>
        </authorList>
    </citation>
    <scope>NUCLEOTIDE SEQUENCE</scope>
    <source>
        <strain evidence="1">CHS0354</strain>
    </source>
</reference>
<proteinExistence type="predicted"/>
<reference evidence="1" key="3">
    <citation type="submission" date="2023-05" db="EMBL/GenBank/DDBJ databases">
        <authorList>
            <person name="Smith C.H."/>
        </authorList>
    </citation>
    <scope>NUCLEOTIDE SEQUENCE</scope>
    <source>
        <strain evidence="1">CHS0354</strain>
        <tissue evidence="1">Mantle</tissue>
    </source>
</reference>
<accession>A0AAE0SB45</accession>
<comment type="caution">
    <text evidence="1">The sequence shown here is derived from an EMBL/GenBank/DDBJ whole genome shotgun (WGS) entry which is preliminary data.</text>
</comment>
<dbReference type="AlphaFoldDB" id="A0AAE0SB45"/>
<protein>
    <submittedName>
        <fullName evidence="1">Uncharacterized protein</fullName>
    </submittedName>
</protein>
<organism evidence="1 2">
    <name type="scientific">Potamilus streckersoni</name>
    <dbReference type="NCBI Taxonomy" id="2493646"/>
    <lineage>
        <taxon>Eukaryota</taxon>
        <taxon>Metazoa</taxon>
        <taxon>Spiralia</taxon>
        <taxon>Lophotrochozoa</taxon>
        <taxon>Mollusca</taxon>
        <taxon>Bivalvia</taxon>
        <taxon>Autobranchia</taxon>
        <taxon>Heteroconchia</taxon>
        <taxon>Palaeoheterodonta</taxon>
        <taxon>Unionida</taxon>
        <taxon>Unionoidea</taxon>
        <taxon>Unionidae</taxon>
        <taxon>Ambleminae</taxon>
        <taxon>Lampsilini</taxon>
        <taxon>Potamilus</taxon>
    </lineage>
</organism>